<feature type="signal peptide" evidence="3">
    <location>
        <begin position="1"/>
        <end position="20"/>
    </location>
</feature>
<evidence type="ECO:0000256" key="2">
    <source>
        <dbReference type="SAM" id="Phobius"/>
    </source>
</evidence>
<organism evidence="4 5">
    <name type="scientific">Bacteroides fragilis str. 3988T(B)14</name>
    <dbReference type="NCBI Taxonomy" id="1339315"/>
    <lineage>
        <taxon>Bacteria</taxon>
        <taxon>Pseudomonadati</taxon>
        <taxon>Bacteroidota</taxon>
        <taxon>Bacteroidia</taxon>
        <taxon>Bacteroidales</taxon>
        <taxon>Bacteroidaceae</taxon>
        <taxon>Bacteroides</taxon>
    </lineage>
</organism>
<dbReference type="Gene3D" id="1.25.40.10">
    <property type="entry name" value="Tetratricopeptide repeat domain"/>
    <property type="match status" value="1"/>
</dbReference>
<protein>
    <submittedName>
        <fullName evidence="4">Tetratricopeptide repeat family protein</fullName>
    </submittedName>
</protein>
<feature type="chain" id="PRO_5001476560" evidence="3">
    <location>
        <begin position="21"/>
        <end position="560"/>
    </location>
</feature>
<gene>
    <name evidence="4" type="ORF">M124_3849</name>
</gene>
<keyword evidence="2" id="KW-1133">Transmembrane helix</keyword>
<dbReference type="PROSITE" id="PS51257">
    <property type="entry name" value="PROKAR_LIPOPROTEIN"/>
    <property type="match status" value="1"/>
</dbReference>
<evidence type="ECO:0000256" key="3">
    <source>
        <dbReference type="SAM" id="SignalP"/>
    </source>
</evidence>
<keyword evidence="3" id="KW-0732">Signal</keyword>
<dbReference type="PATRIC" id="fig|1339315.3.peg.4483"/>
<dbReference type="InterPro" id="IPR011990">
    <property type="entry name" value="TPR-like_helical_dom_sf"/>
</dbReference>
<dbReference type="SUPFAM" id="SSF48452">
    <property type="entry name" value="TPR-like"/>
    <property type="match status" value="1"/>
</dbReference>
<accession>A0A015TNZ1</accession>
<feature type="coiled-coil region" evidence="1">
    <location>
        <begin position="396"/>
        <end position="425"/>
    </location>
</feature>
<dbReference type="Proteomes" id="UP000020529">
    <property type="component" value="Unassembled WGS sequence"/>
</dbReference>
<keyword evidence="2" id="KW-0812">Transmembrane</keyword>
<sequence length="560" mass="66103">MKKSFLIILCLALLSCVTGCKDSTQTLLKKSVEMEGISTDSMLFYLQQIQSPNHLSDKQRAEYCFQLYKATLWKTQKPKDSLLKVCIPLFLHVGDTAQWLQAQLEQANSFFYKDQPDSILHSARELRDKTKYMTPTQQRYYYNIQKFTYFNQKKYPEALKLANKVLALNNPSNDTLSLFYDHRTQLEILRKMGKTDEVIEGYYKMLEWFAPSKEYHYLTYTIAEDIVNYYLGQQDFDKALESVQNLRLYRRNRYDIPYYQLIRGQIFQSLHQLDSAGYYYKQAATSTSPYIAIEATSRLYQLTNATQQPEQAYYLAKTEDILYKDLTSNLKAKETTRKYNEVKLQNELYQLRLTQQEKELWMMGIAVILLLIALLILFFYHQEKKKRLVSERRLQAEQAGEEARRLQHENELLHKEAELSALREKEIIMRNKESEMREALFRHISFFQKLPSLHIENSTDDNPNRKKITVSDAEWCEVKQAVNDAFNNFVDRLQEDYPQLNEKDICFCCLVKINVNIQDLSDIYCVSKAAITKRKYRIKTEKMHISDETLSLDAILQNFG</sequence>
<reference evidence="4 5" key="1">
    <citation type="submission" date="2014-02" db="EMBL/GenBank/DDBJ databases">
        <authorList>
            <person name="Sears C."/>
            <person name="Carroll K."/>
            <person name="Sack B.R."/>
            <person name="Qadri F."/>
            <person name="Myers L.L."/>
            <person name="Chung G.-T."/>
            <person name="Escheverria P."/>
            <person name="Fraser C.M."/>
            <person name="Sadzewicz L."/>
            <person name="Shefchek K.A."/>
            <person name="Tallon L."/>
            <person name="Das S.P."/>
            <person name="Daugherty S."/>
            <person name="Mongodin E.F."/>
        </authorList>
    </citation>
    <scope>NUCLEOTIDE SEQUENCE [LARGE SCALE GENOMIC DNA]</scope>
    <source>
        <strain evidence="5">3988T(B)14</strain>
    </source>
</reference>
<evidence type="ECO:0000313" key="4">
    <source>
        <dbReference type="EMBL" id="EXY72396.1"/>
    </source>
</evidence>
<keyword evidence="2" id="KW-0472">Membrane</keyword>
<dbReference type="EMBL" id="JGCY01000406">
    <property type="protein sequence ID" value="EXY72396.1"/>
    <property type="molecule type" value="Genomic_DNA"/>
</dbReference>
<proteinExistence type="predicted"/>
<dbReference type="RefSeq" id="WP_010993794.1">
    <property type="nucleotide sequence ID" value="NZ_JGCY01000406.1"/>
</dbReference>
<comment type="caution">
    <text evidence="4">The sequence shown here is derived from an EMBL/GenBank/DDBJ whole genome shotgun (WGS) entry which is preliminary data.</text>
</comment>
<dbReference type="AlphaFoldDB" id="A0A015TNZ1"/>
<feature type="transmembrane region" description="Helical" evidence="2">
    <location>
        <begin position="360"/>
        <end position="380"/>
    </location>
</feature>
<name>A0A015TNZ1_BACFG</name>
<dbReference type="GeneID" id="60366223"/>
<keyword evidence="1" id="KW-0175">Coiled coil</keyword>
<evidence type="ECO:0000256" key="1">
    <source>
        <dbReference type="SAM" id="Coils"/>
    </source>
</evidence>
<evidence type="ECO:0000313" key="5">
    <source>
        <dbReference type="Proteomes" id="UP000020529"/>
    </source>
</evidence>